<feature type="region of interest" description="Disordered" evidence="1">
    <location>
        <begin position="1"/>
        <end position="68"/>
    </location>
</feature>
<feature type="compositionally biased region" description="Polar residues" evidence="1">
    <location>
        <begin position="20"/>
        <end position="29"/>
    </location>
</feature>
<proteinExistence type="predicted"/>
<evidence type="ECO:0000256" key="1">
    <source>
        <dbReference type="SAM" id="MobiDB-lite"/>
    </source>
</evidence>
<keyword evidence="3" id="KW-1185">Reference proteome</keyword>
<dbReference type="OrthoDB" id="5089392at2759"/>
<dbReference type="AlphaFoldDB" id="A0A9P9FIQ3"/>
<comment type="caution">
    <text evidence="2">The sequence shown here is derived from an EMBL/GenBank/DDBJ whole genome shotgun (WGS) entry which is preliminary data.</text>
</comment>
<evidence type="ECO:0000313" key="3">
    <source>
        <dbReference type="Proteomes" id="UP000717696"/>
    </source>
</evidence>
<reference evidence="2" key="1">
    <citation type="journal article" date="2021" name="Nat. Commun.">
        <title>Genetic determinants of endophytism in the Arabidopsis root mycobiome.</title>
        <authorList>
            <person name="Mesny F."/>
            <person name="Miyauchi S."/>
            <person name="Thiergart T."/>
            <person name="Pickel B."/>
            <person name="Atanasova L."/>
            <person name="Karlsson M."/>
            <person name="Huettel B."/>
            <person name="Barry K.W."/>
            <person name="Haridas S."/>
            <person name="Chen C."/>
            <person name="Bauer D."/>
            <person name="Andreopoulos W."/>
            <person name="Pangilinan J."/>
            <person name="LaButti K."/>
            <person name="Riley R."/>
            <person name="Lipzen A."/>
            <person name="Clum A."/>
            <person name="Drula E."/>
            <person name="Henrissat B."/>
            <person name="Kohler A."/>
            <person name="Grigoriev I.V."/>
            <person name="Martin F.M."/>
            <person name="Hacquard S."/>
        </authorList>
    </citation>
    <scope>NUCLEOTIDE SEQUENCE</scope>
    <source>
        <strain evidence="2">MPI-CAGE-AT-0021</strain>
    </source>
</reference>
<accession>A0A9P9FIQ3</accession>
<dbReference type="EMBL" id="JAGMUU010000001">
    <property type="protein sequence ID" value="KAH7162409.1"/>
    <property type="molecule type" value="Genomic_DNA"/>
</dbReference>
<evidence type="ECO:0000313" key="2">
    <source>
        <dbReference type="EMBL" id="KAH7162409.1"/>
    </source>
</evidence>
<sequence>MNSSNRASAPAPLDLHHASRTSSSPSDQESAGYFDSPAFIDDKQRMGSYSSDMSADDSASSPSKSPHTWIKPAATVNVYTTCGRHTDQLLFGGPSLTALARAMMGKK</sequence>
<protein>
    <submittedName>
        <fullName evidence="2">Uncharacterized protein</fullName>
    </submittedName>
</protein>
<name>A0A9P9FIQ3_9HYPO</name>
<gene>
    <name evidence="2" type="ORF">B0J13DRAFT_9777</name>
</gene>
<feature type="compositionally biased region" description="Low complexity" evidence="1">
    <location>
        <begin position="48"/>
        <end position="66"/>
    </location>
</feature>
<organism evidence="2 3">
    <name type="scientific">Dactylonectria estremocensis</name>
    <dbReference type="NCBI Taxonomy" id="1079267"/>
    <lineage>
        <taxon>Eukaryota</taxon>
        <taxon>Fungi</taxon>
        <taxon>Dikarya</taxon>
        <taxon>Ascomycota</taxon>
        <taxon>Pezizomycotina</taxon>
        <taxon>Sordariomycetes</taxon>
        <taxon>Hypocreomycetidae</taxon>
        <taxon>Hypocreales</taxon>
        <taxon>Nectriaceae</taxon>
        <taxon>Dactylonectria</taxon>
    </lineage>
</organism>
<dbReference type="Proteomes" id="UP000717696">
    <property type="component" value="Unassembled WGS sequence"/>
</dbReference>